<dbReference type="InterPro" id="IPR017853">
    <property type="entry name" value="GH"/>
</dbReference>
<name>A0A2I0WEY4_9ASPA</name>
<feature type="compositionally biased region" description="Polar residues" evidence="6">
    <location>
        <begin position="472"/>
        <end position="484"/>
    </location>
</feature>
<dbReference type="FunFam" id="3.20.20.80:FF:000012">
    <property type="entry name" value="Mannan endo-1,4-beta-mannosidase 6"/>
    <property type="match status" value="1"/>
</dbReference>
<evidence type="ECO:0000259" key="8">
    <source>
        <dbReference type="Pfam" id="PF11331"/>
    </source>
</evidence>
<dbReference type="Pfam" id="PF11331">
    <property type="entry name" value="Zn_ribbon_12"/>
    <property type="match status" value="1"/>
</dbReference>
<evidence type="ECO:0000259" key="9">
    <source>
        <dbReference type="Pfam" id="PF26410"/>
    </source>
</evidence>
<dbReference type="GO" id="GO:0000272">
    <property type="term" value="P:polysaccharide catabolic process"/>
    <property type="evidence" value="ECO:0007669"/>
    <property type="project" value="InterPro"/>
</dbReference>
<dbReference type="PANTHER" id="PTHR31451:SF54">
    <property type="entry name" value="MANNAN ENDO-1,4-BETA-MANNOSIDASE 6"/>
    <property type="match status" value="1"/>
</dbReference>
<dbReference type="InterPro" id="IPR001547">
    <property type="entry name" value="Glyco_hydro_5"/>
</dbReference>
<dbReference type="InterPro" id="IPR045053">
    <property type="entry name" value="MAN-like"/>
</dbReference>
<dbReference type="Gene3D" id="3.20.20.80">
    <property type="entry name" value="Glycosidases"/>
    <property type="match status" value="1"/>
</dbReference>
<keyword evidence="7" id="KW-0732">Signal</keyword>
<reference evidence="10 11" key="1">
    <citation type="journal article" date="2016" name="Sci. Rep.">
        <title>The Dendrobium catenatum Lindl. genome sequence provides insights into polysaccharide synthase, floral development and adaptive evolution.</title>
        <authorList>
            <person name="Zhang G.Q."/>
            <person name="Xu Q."/>
            <person name="Bian C."/>
            <person name="Tsai W.C."/>
            <person name="Yeh C.M."/>
            <person name="Liu K.W."/>
            <person name="Yoshida K."/>
            <person name="Zhang L.S."/>
            <person name="Chang S.B."/>
            <person name="Chen F."/>
            <person name="Shi Y."/>
            <person name="Su Y.Y."/>
            <person name="Zhang Y.Q."/>
            <person name="Chen L.J."/>
            <person name="Yin Y."/>
            <person name="Lin M."/>
            <person name="Huang H."/>
            <person name="Deng H."/>
            <person name="Wang Z.W."/>
            <person name="Zhu S.L."/>
            <person name="Zhao X."/>
            <person name="Deng C."/>
            <person name="Niu S.C."/>
            <person name="Huang J."/>
            <person name="Wang M."/>
            <person name="Liu G.H."/>
            <person name="Yang H.J."/>
            <person name="Xiao X.J."/>
            <person name="Hsiao Y.Y."/>
            <person name="Wu W.L."/>
            <person name="Chen Y.Y."/>
            <person name="Mitsuda N."/>
            <person name="Ohme-Takagi M."/>
            <person name="Luo Y.B."/>
            <person name="Van de Peer Y."/>
            <person name="Liu Z.J."/>
        </authorList>
    </citation>
    <scope>NUCLEOTIDE SEQUENCE [LARGE SCALE GENOMIC DNA]</scope>
    <source>
        <tissue evidence="10">The whole plant</tissue>
    </source>
</reference>
<evidence type="ECO:0000256" key="1">
    <source>
        <dbReference type="ARBA" id="ARBA00001678"/>
    </source>
</evidence>
<feature type="compositionally biased region" description="Basic and acidic residues" evidence="6">
    <location>
        <begin position="541"/>
        <end position="560"/>
    </location>
</feature>
<organism evidence="10 11">
    <name type="scientific">Dendrobium catenatum</name>
    <dbReference type="NCBI Taxonomy" id="906689"/>
    <lineage>
        <taxon>Eukaryota</taxon>
        <taxon>Viridiplantae</taxon>
        <taxon>Streptophyta</taxon>
        <taxon>Embryophyta</taxon>
        <taxon>Tracheophyta</taxon>
        <taxon>Spermatophyta</taxon>
        <taxon>Magnoliopsida</taxon>
        <taxon>Liliopsida</taxon>
        <taxon>Asparagales</taxon>
        <taxon>Orchidaceae</taxon>
        <taxon>Epidendroideae</taxon>
        <taxon>Malaxideae</taxon>
        <taxon>Dendrobiinae</taxon>
        <taxon>Dendrobium</taxon>
    </lineage>
</organism>
<evidence type="ECO:0000256" key="3">
    <source>
        <dbReference type="ARBA" id="ARBA00012706"/>
    </source>
</evidence>
<dbReference type="Pfam" id="PF26410">
    <property type="entry name" value="GH5_mannosidase"/>
    <property type="match status" value="1"/>
</dbReference>
<feature type="compositionally biased region" description="Basic and acidic residues" evidence="6">
    <location>
        <begin position="448"/>
        <end position="457"/>
    </location>
</feature>
<evidence type="ECO:0000313" key="11">
    <source>
        <dbReference type="Proteomes" id="UP000233837"/>
    </source>
</evidence>
<dbReference type="Proteomes" id="UP000233837">
    <property type="component" value="Unassembled WGS sequence"/>
</dbReference>
<feature type="compositionally biased region" description="Polar residues" evidence="6">
    <location>
        <begin position="531"/>
        <end position="540"/>
    </location>
</feature>
<feature type="signal peptide" evidence="7">
    <location>
        <begin position="1"/>
        <end position="28"/>
    </location>
</feature>
<dbReference type="EC" id="3.2.1.78" evidence="3"/>
<feature type="domain" description="Glycoside hydrolase family 5" evidence="9">
    <location>
        <begin position="51"/>
        <end position="386"/>
    </location>
</feature>
<feature type="chain" id="PRO_5014191874" description="mannan endo-1,4-beta-mannosidase" evidence="7">
    <location>
        <begin position="29"/>
        <end position="862"/>
    </location>
</feature>
<dbReference type="GO" id="GO:0016985">
    <property type="term" value="F:mannan endo-1,4-beta-mannosidase activity"/>
    <property type="evidence" value="ECO:0007669"/>
    <property type="project" value="UniProtKB-EC"/>
</dbReference>
<keyword evidence="5" id="KW-0326">Glycosidase</keyword>
<evidence type="ECO:0000256" key="4">
    <source>
        <dbReference type="ARBA" id="ARBA00022801"/>
    </source>
</evidence>
<evidence type="ECO:0000256" key="2">
    <source>
        <dbReference type="ARBA" id="ARBA00005641"/>
    </source>
</evidence>
<accession>A0A2I0WEY4</accession>
<keyword evidence="11" id="KW-1185">Reference proteome</keyword>
<evidence type="ECO:0000256" key="6">
    <source>
        <dbReference type="SAM" id="MobiDB-lite"/>
    </source>
</evidence>
<gene>
    <name evidence="10" type="primary">MAN6</name>
    <name evidence="10" type="ORF">MA16_Dca021635</name>
</gene>
<comment type="similarity">
    <text evidence="2">Belongs to the glycosyl hydrolase 5 (cellulase A) family.</text>
</comment>
<dbReference type="InterPro" id="IPR021480">
    <property type="entry name" value="Zinc_ribbon_12"/>
</dbReference>
<reference evidence="10 11" key="2">
    <citation type="journal article" date="2017" name="Nature">
        <title>The Apostasia genome and the evolution of orchids.</title>
        <authorList>
            <person name="Zhang G.Q."/>
            <person name="Liu K.W."/>
            <person name="Li Z."/>
            <person name="Lohaus R."/>
            <person name="Hsiao Y.Y."/>
            <person name="Niu S.C."/>
            <person name="Wang J.Y."/>
            <person name="Lin Y.C."/>
            <person name="Xu Q."/>
            <person name="Chen L.J."/>
            <person name="Yoshida K."/>
            <person name="Fujiwara S."/>
            <person name="Wang Z.W."/>
            <person name="Zhang Y.Q."/>
            <person name="Mitsuda N."/>
            <person name="Wang M."/>
            <person name="Liu G.H."/>
            <person name="Pecoraro L."/>
            <person name="Huang H.X."/>
            <person name="Xiao X.J."/>
            <person name="Lin M."/>
            <person name="Wu X.Y."/>
            <person name="Wu W.L."/>
            <person name="Chen Y.Y."/>
            <person name="Chang S.B."/>
            <person name="Sakamoto S."/>
            <person name="Ohme-Takagi M."/>
            <person name="Yagi M."/>
            <person name="Zeng S.J."/>
            <person name="Shen C.Y."/>
            <person name="Yeh C.M."/>
            <person name="Luo Y.B."/>
            <person name="Tsai W.C."/>
            <person name="Van de Peer Y."/>
            <person name="Liu Z.J."/>
        </authorList>
    </citation>
    <scope>NUCLEOTIDE SEQUENCE [LARGE SCALE GENOMIC DNA]</scope>
    <source>
        <tissue evidence="10">The whole plant</tissue>
    </source>
</reference>
<proteinExistence type="inferred from homology"/>
<dbReference type="PANTHER" id="PTHR31451">
    <property type="match status" value="1"/>
</dbReference>
<sequence>MFSFFSSPLQQFFLIVAILASLLTTISTANIGYVETNRSWRQEQVDEVRMEMVERIGNHFEEGGRPFYVNGFNTYWLMALAADPSTRGKVTETFADASSAGLTVGRTWAFSDGGQGALQKSPSVYDENVFKALDFVVSEAKRHNIRLILSLTNNWKDYGGKAQYVKWGIAAGLKLSSDDDFFSDPTVKGYYKAHIKTVLNRVNTFTNIPYKEDPTIFAWELMNEPRCQADPSGNKLQSWIEEMALYVKSIDPKHLLEIGLEGFYGPSTPNLLQFNPNTVASQVGTDFVRNHRAPGIDFATAHIYPDTWVSSSIPSNHLPFTNSWMQSHIDDAGNVLGKPVLFAEFGESTKDSNFSVGFRDQFISTVYTNILNSIRRGGSAAGGLLWQLFPEGTDYMDDGYAVVLARSKSTSTKVHSEYCSSDNGLAIYLKQISNTSDDPKKWGQVGTRRNEDCKSNGEENLEELESSGNGMKTLSASDSYSGSSMEKKESAVHELNGFNEKILEQGKAKPTSQSTYNLNQEVMKCSNQIVPKASDNLNSSRKVDEEQSSESLEHEAKNDEGNAELRNGTGIRWKTKSSPAYDRTLSLSDKQQQDHGTQKLLAVSRRTRSSHTFDRSFSSSSEHRLDHVAQKNLAVSRRTRSRKVLDSSQSIESAGTDTVMKNNSNVEEQTVAEKDCSNFSIQSFSSENPDLSLIFQSNNAEEVVKFPLSETEDQHKILEKVDELKIQLHRMFSNKSDGKGGSSFNIKVTHFEGKIESNDNRSSLFCFSRQSSNSSCLLCQSSGICCHNGNRRICQETHIRHCRPISGGAPFVICYKCYKLLQLPVDFLVSMKRIHKLRCGSCSEVLVYSFRPRSHNTIKKRS</sequence>
<dbReference type="EMBL" id="KZ502679">
    <property type="protein sequence ID" value="PKU74231.1"/>
    <property type="molecule type" value="Genomic_DNA"/>
</dbReference>
<feature type="region of interest" description="Disordered" evidence="6">
    <location>
        <begin position="437"/>
        <end position="490"/>
    </location>
</feature>
<comment type="catalytic activity">
    <reaction evidence="1">
        <text>Random hydrolysis of (1-&gt;4)-beta-D-mannosidic linkages in mannans, galactomannans and glucomannans.</text>
        <dbReference type="EC" id="3.2.1.78"/>
    </reaction>
</comment>
<evidence type="ECO:0000256" key="7">
    <source>
        <dbReference type="SAM" id="SignalP"/>
    </source>
</evidence>
<feature type="region of interest" description="Disordered" evidence="6">
    <location>
        <begin position="531"/>
        <end position="624"/>
    </location>
</feature>
<evidence type="ECO:0000256" key="5">
    <source>
        <dbReference type="ARBA" id="ARBA00023295"/>
    </source>
</evidence>
<evidence type="ECO:0000313" key="10">
    <source>
        <dbReference type="EMBL" id="PKU74231.1"/>
    </source>
</evidence>
<dbReference type="STRING" id="906689.A0A2I0WEY4"/>
<protein>
    <recommendedName>
        <fullName evidence="3">mannan endo-1,4-beta-mannosidase</fullName>
        <ecNumber evidence="3">3.2.1.78</ecNumber>
    </recommendedName>
</protein>
<dbReference type="SUPFAM" id="SSF51445">
    <property type="entry name" value="(Trans)glycosidases"/>
    <property type="match status" value="1"/>
</dbReference>
<keyword evidence="4" id="KW-0378">Hydrolase</keyword>
<feature type="domain" description="Probable zinc-ribbon" evidence="8">
    <location>
        <begin position="807"/>
        <end position="849"/>
    </location>
</feature>
<dbReference type="AlphaFoldDB" id="A0A2I0WEY4"/>